<name>W2S9G8_CYPE1</name>
<reference evidence="2 3" key="1">
    <citation type="submission" date="2013-03" db="EMBL/GenBank/DDBJ databases">
        <title>The Genome Sequence of Phialophora europaea CBS 101466.</title>
        <authorList>
            <consortium name="The Broad Institute Genomics Platform"/>
            <person name="Cuomo C."/>
            <person name="de Hoog S."/>
            <person name="Gorbushina A."/>
            <person name="Walker B."/>
            <person name="Young S.K."/>
            <person name="Zeng Q."/>
            <person name="Gargeya S."/>
            <person name="Fitzgerald M."/>
            <person name="Haas B."/>
            <person name="Abouelleil A."/>
            <person name="Allen A.W."/>
            <person name="Alvarado L."/>
            <person name="Arachchi H.M."/>
            <person name="Berlin A.M."/>
            <person name="Chapman S.B."/>
            <person name="Gainer-Dewar J."/>
            <person name="Goldberg J."/>
            <person name="Griggs A."/>
            <person name="Gujja S."/>
            <person name="Hansen M."/>
            <person name="Howarth C."/>
            <person name="Imamovic A."/>
            <person name="Ireland A."/>
            <person name="Larimer J."/>
            <person name="McCowan C."/>
            <person name="Murphy C."/>
            <person name="Pearson M."/>
            <person name="Poon T.W."/>
            <person name="Priest M."/>
            <person name="Roberts A."/>
            <person name="Saif S."/>
            <person name="Shea T."/>
            <person name="Sisk P."/>
            <person name="Sykes S."/>
            <person name="Wortman J."/>
            <person name="Nusbaum C."/>
            <person name="Birren B."/>
        </authorList>
    </citation>
    <scope>NUCLEOTIDE SEQUENCE [LARGE SCALE GENOMIC DNA]</scope>
    <source>
        <strain evidence="2 3">CBS 101466</strain>
    </source>
</reference>
<dbReference type="OrthoDB" id="5273928at2759"/>
<evidence type="ECO:0000313" key="2">
    <source>
        <dbReference type="EMBL" id="ETN45290.1"/>
    </source>
</evidence>
<dbReference type="RefSeq" id="XP_008712018.1">
    <property type="nucleotide sequence ID" value="XM_008713796.1"/>
</dbReference>
<feature type="region of interest" description="Disordered" evidence="1">
    <location>
        <begin position="379"/>
        <end position="416"/>
    </location>
</feature>
<evidence type="ECO:0000256" key="1">
    <source>
        <dbReference type="SAM" id="MobiDB-lite"/>
    </source>
</evidence>
<evidence type="ECO:0000313" key="3">
    <source>
        <dbReference type="Proteomes" id="UP000030752"/>
    </source>
</evidence>
<organism evidence="2 3">
    <name type="scientific">Cyphellophora europaea (strain CBS 101466)</name>
    <name type="common">Phialophora europaea</name>
    <dbReference type="NCBI Taxonomy" id="1220924"/>
    <lineage>
        <taxon>Eukaryota</taxon>
        <taxon>Fungi</taxon>
        <taxon>Dikarya</taxon>
        <taxon>Ascomycota</taxon>
        <taxon>Pezizomycotina</taxon>
        <taxon>Eurotiomycetes</taxon>
        <taxon>Chaetothyriomycetidae</taxon>
        <taxon>Chaetothyriales</taxon>
        <taxon>Cyphellophoraceae</taxon>
        <taxon>Cyphellophora</taxon>
    </lineage>
</organism>
<dbReference type="VEuPathDB" id="FungiDB:HMPREF1541_09121"/>
<feature type="compositionally biased region" description="Low complexity" evidence="1">
    <location>
        <begin position="397"/>
        <end position="407"/>
    </location>
</feature>
<dbReference type="Proteomes" id="UP000030752">
    <property type="component" value="Unassembled WGS sequence"/>
</dbReference>
<feature type="compositionally biased region" description="Polar residues" evidence="1">
    <location>
        <begin position="11"/>
        <end position="20"/>
    </location>
</feature>
<keyword evidence="3" id="KW-1185">Reference proteome</keyword>
<feature type="region of interest" description="Disordered" evidence="1">
    <location>
        <begin position="1"/>
        <end position="20"/>
    </location>
</feature>
<dbReference type="AlphaFoldDB" id="W2S9G8"/>
<accession>W2S9G8</accession>
<dbReference type="HOGENOM" id="CLU_051524_0_0_1"/>
<dbReference type="eggNOG" id="ENOG502SDT6">
    <property type="taxonomic scope" value="Eukaryota"/>
</dbReference>
<proteinExistence type="predicted"/>
<protein>
    <submittedName>
        <fullName evidence="2">Uncharacterized protein</fullName>
    </submittedName>
</protein>
<dbReference type="GeneID" id="19976460"/>
<gene>
    <name evidence="2" type="ORF">HMPREF1541_09121</name>
</gene>
<dbReference type="InParanoid" id="W2S9G8"/>
<sequence>MPKKQRHTGQPAPTTASAFDNESGQVYVKAQVRINSRHHSDWIGELKTPALARRSNPASGTGTRTLAEIAAFQIAQQFRDLTADHFAALPWSLVRNVWEQVLSSHRESLHTWRVLVAAYPVEMAVSTHRYHLHIRQPSLPLESYFGGLSSQPVNWLTCLRISPKETRTADLVAVANIKNLAILDLSDGQNAIDIKTSSFNERVMRSWAEITQARQGFCYLRVLMLGWQDVDMWLFKYLPCFPSLSKVIITDSQHLTQRNRREWEADALSAGYEARHAKRSVKSLRSVLDEPHYYRCAVSGLLYEDQGQASTSASTSQPSAKPQLPVLECWLGNPRKWTHILEDFPGTRTIYFDRIAERQTSSAGLDTVIHPRITDVTKRNRQVESGASSPPYKRVPKAAPKPGKIPGLADMLSGLA</sequence>
<dbReference type="EMBL" id="KB822712">
    <property type="protein sequence ID" value="ETN45290.1"/>
    <property type="molecule type" value="Genomic_DNA"/>
</dbReference>